<sequence>MMCYRSGGQMRVKEAMVLLFLVVLASHAFAVKGGRQLDGDHQTEALTPCIKMCIKSTCTDSIFGHKCYCCATEPGNPCYETKDDCYNNCPAAALPSAPSSFVGRN</sequence>
<reference evidence="1" key="1">
    <citation type="submission" date="2021-05" db="EMBL/GenBank/DDBJ databases">
        <authorList>
            <person name="Scholz U."/>
            <person name="Mascher M."/>
            <person name="Fiebig A."/>
        </authorList>
    </citation>
    <scope>NUCLEOTIDE SEQUENCE [LARGE SCALE GENOMIC DNA]</scope>
</reference>
<protein>
    <submittedName>
        <fullName evidence="1">Uncharacterized protein</fullName>
    </submittedName>
</protein>
<dbReference type="Proteomes" id="UP001732700">
    <property type="component" value="Chromosome 6C"/>
</dbReference>
<proteinExistence type="predicted"/>
<keyword evidence="2" id="KW-1185">Reference proteome</keyword>
<accession>A0ACD5Z601</accession>
<evidence type="ECO:0000313" key="1">
    <source>
        <dbReference type="EnsemblPlants" id="AVESA.00010b.r2.6CG1105390.1.CDS"/>
    </source>
</evidence>
<dbReference type="EnsemblPlants" id="AVESA.00010b.r2.6CG1105390.1">
    <property type="protein sequence ID" value="AVESA.00010b.r2.6CG1105390.1.CDS"/>
    <property type="gene ID" value="AVESA.00010b.r2.6CG1105390"/>
</dbReference>
<organism evidence="1 2">
    <name type="scientific">Avena sativa</name>
    <name type="common">Oat</name>
    <dbReference type="NCBI Taxonomy" id="4498"/>
    <lineage>
        <taxon>Eukaryota</taxon>
        <taxon>Viridiplantae</taxon>
        <taxon>Streptophyta</taxon>
        <taxon>Embryophyta</taxon>
        <taxon>Tracheophyta</taxon>
        <taxon>Spermatophyta</taxon>
        <taxon>Magnoliopsida</taxon>
        <taxon>Liliopsida</taxon>
        <taxon>Poales</taxon>
        <taxon>Poaceae</taxon>
        <taxon>BOP clade</taxon>
        <taxon>Pooideae</taxon>
        <taxon>Poodae</taxon>
        <taxon>Poeae</taxon>
        <taxon>Poeae Chloroplast Group 1 (Aveneae type)</taxon>
        <taxon>Aveninae</taxon>
        <taxon>Avena</taxon>
    </lineage>
</organism>
<name>A0ACD5Z601_AVESA</name>
<evidence type="ECO:0000313" key="2">
    <source>
        <dbReference type="Proteomes" id="UP001732700"/>
    </source>
</evidence>
<reference evidence="1" key="2">
    <citation type="submission" date="2025-09" db="UniProtKB">
        <authorList>
            <consortium name="EnsemblPlants"/>
        </authorList>
    </citation>
    <scope>IDENTIFICATION</scope>
</reference>